<sequence>MIHGEKINLRPVKAADLDIMHSRSNDPAFEGEYNNFGLNPANHLQRLFEFSGFMSSKHGMLVVENLDGEFVGTVDYRNVRYGPNDGSNQFAIGISLAAEYHGKGYGVEAQRLLADYLFRTYPIMRVEASTDVTNIAEQRALEKAGFTRELIIRKAQWRGGAWHDLMVYSKLRGE</sequence>
<dbReference type="RefSeq" id="WP_126556008.1">
    <property type="nucleotide sequence ID" value="NZ_BIFS01000002.1"/>
</dbReference>
<dbReference type="AlphaFoldDB" id="A0A402AUG9"/>
<name>A0A402AUG9_9CHLR</name>
<dbReference type="SUPFAM" id="SSF55729">
    <property type="entry name" value="Acyl-CoA N-acyltransferases (Nat)"/>
    <property type="match status" value="1"/>
</dbReference>
<evidence type="ECO:0000256" key="1">
    <source>
        <dbReference type="ARBA" id="ARBA00022679"/>
    </source>
</evidence>
<dbReference type="OrthoDB" id="9795206at2"/>
<dbReference type="PANTHER" id="PTHR43792:SF8">
    <property type="entry name" value="[RIBOSOMAL PROTEIN US5]-ALANINE N-ACETYLTRANSFERASE"/>
    <property type="match status" value="1"/>
</dbReference>
<keyword evidence="2" id="KW-0012">Acyltransferase</keyword>
<dbReference type="Proteomes" id="UP000287188">
    <property type="component" value="Unassembled WGS sequence"/>
</dbReference>
<proteinExistence type="inferred from homology"/>
<dbReference type="GO" id="GO:0016747">
    <property type="term" value="F:acyltransferase activity, transferring groups other than amino-acyl groups"/>
    <property type="evidence" value="ECO:0007669"/>
    <property type="project" value="InterPro"/>
</dbReference>
<gene>
    <name evidence="5" type="primary">rimJ_1</name>
    <name evidence="5" type="ORF">KDK_65610</name>
</gene>
<dbReference type="EMBL" id="BIFS01000002">
    <property type="protein sequence ID" value="GCE22761.1"/>
    <property type="molecule type" value="Genomic_DNA"/>
</dbReference>
<dbReference type="Gene3D" id="3.40.630.30">
    <property type="match status" value="1"/>
</dbReference>
<organism evidence="5 6">
    <name type="scientific">Dictyobacter kobayashii</name>
    <dbReference type="NCBI Taxonomy" id="2014872"/>
    <lineage>
        <taxon>Bacteria</taxon>
        <taxon>Bacillati</taxon>
        <taxon>Chloroflexota</taxon>
        <taxon>Ktedonobacteria</taxon>
        <taxon>Ktedonobacterales</taxon>
        <taxon>Dictyobacteraceae</taxon>
        <taxon>Dictyobacter</taxon>
    </lineage>
</organism>
<dbReference type="InterPro" id="IPR016181">
    <property type="entry name" value="Acyl_CoA_acyltransferase"/>
</dbReference>
<dbReference type="InterPro" id="IPR000182">
    <property type="entry name" value="GNAT_dom"/>
</dbReference>
<evidence type="ECO:0000256" key="2">
    <source>
        <dbReference type="ARBA" id="ARBA00023315"/>
    </source>
</evidence>
<evidence type="ECO:0000313" key="5">
    <source>
        <dbReference type="EMBL" id="GCE22761.1"/>
    </source>
</evidence>
<dbReference type="InterPro" id="IPR051531">
    <property type="entry name" value="N-acetyltransferase"/>
</dbReference>
<evidence type="ECO:0000313" key="6">
    <source>
        <dbReference type="Proteomes" id="UP000287188"/>
    </source>
</evidence>
<accession>A0A402AUG9</accession>
<feature type="domain" description="N-acetyltransferase" evidence="4">
    <location>
        <begin position="7"/>
        <end position="174"/>
    </location>
</feature>
<keyword evidence="1 5" id="KW-0808">Transferase</keyword>
<keyword evidence="6" id="KW-1185">Reference proteome</keyword>
<evidence type="ECO:0000256" key="3">
    <source>
        <dbReference type="ARBA" id="ARBA00038502"/>
    </source>
</evidence>
<dbReference type="PANTHER" id="PTHR43792">
    <property type="entry name" value="GNAT FAMILY, PUTATIVE (AFU_ORTHOLOGUE AFUA_3G00765)-RELATED-RELATED"/>
    <property type="match status" value="1"/>
</dbReference>
<comment type="similarity">
    <text evidence="3">Belongs to the acetyltransferase family. RimJ subfamily.</text>
</comment>
<comment type="caution">
    <text evidence="5">The sequence shown here is derived from an EMBL/GenBank/DDBJ whole genome shotgun (WGS) entry which is preliminary data.</text>
</comment>
<reference evidence="6" key="1">
    <citation type="submission" date="2018-12" db="EMBL/GenBank/DDBJ databases">
        <title>Tengunoibacter tsumagoiensis gen. nov., sp. nov., Dictyobacter kobayashii sp. nov., D. alpinus sp. nov., and D. joshuensis sp. nov. and description of Dictyobacteraceae fam. nov. within the order Ktedonobacterales isolated from Tengu-no-mugimeshi.</title>
        <authorList>
            <person name="Wang C.M."/>
            <person name="Zheng Y."/>
            <person name="Sakai Y."/>
            <person name="Toyoda A."/>
            <person name="Minakuchi Y."/>
            <person name="Abe K."/>
            <person name="Yokota A."/>
            <person name="Yabe S."/>
        </authorList>
    </citation>
    <scope>NUCLEOTIDE SEQUENCE [LARGE SCALE GENOMIC DNA]</scope>
    <source>
        <strain evidence="6">Uno11</strain>
    </source>
</reference>
<dbReference type="PROSITE" id="PS51186">
    <property type="entry name" value="GNAT"/>
    <property type="match status" value="1"/>
</dbReference>
<protein>
    <submittedName>
        <fullName evidence="5">Alanine acetyltransferase</fullName>
    </submittedName>
</protein>
<dbReference type="Pfam" id="PF13302">
    <property type="entry name" value="Acetyltransf_3"/>
    <property type="match status" value="1"/>
</dbReference>
<evidence type="ECO:0000259" key="4">
    <source>
        <dbReference type="PROSITE" id="PS51186"/>
    </source>
</evidence>